<evidence type="ECO:0000313" key="2">
    <source>
        <dbReference type="EMBL" id="KAG6518933.1"/>
    </source>
</evidence>
<evidence type="ECO:0000256" key="1">
    <source>
        <dbReference type="SAM" id="MobiDB-lite"/>
    </source>
</evidence>
<feature type="region of interest" description="Disordered" evidence="1">
    <location>
        <begin position="196"/>
        <end position="248"/>
    </location>
</feature>
<organism evidence="2 3">
    <name type="scientific">Zingiber officinale</name>
    <name type="common">Ginger</name>
    <name type="synonym">Amomum zingiber</name>
    <dbReference type="NCBI Taxonomy" id="94328"/>
    <lineage>
        <taxon>Eukaryota</taxon>
        <taxon>Viridiplantae</taxon>
        <taxon>Streptophyta</taxon>
        <taxon>Embryophyta</taxon>
        <taxon>Tracheophyta</taxon>
        <taxon>Spermatophyta</taxon>
        <taxon>Magnoliopsida</taxon>
        <taxon>Liliopsida</taxon>
        <taxon>Zingiberales</taxon>
        <taxon>Zingiberaceae</taxon>
        <taxon>Zingiber</taxon>
    </lineage>
</organism>
<gene>
    <name evidence="2" type="ORF">ZIOFF_022419</name>
</gene>
<name>A0A8J5H547_ZINOF</name>
<keyword evidence="3" id="KW-1185">Reference proteome</keyword>
<feature type="region of interest" description="Disordered" evidence="1">
    <location>
        <begin position="18"/>
        <end position="74"/>
    </location>
</feature>
<proteinExistence type="predicted"/>
<sequence>MHRFSRPFLKFADSTLRTGSATELSTEDRDSGQAAPHVGELEGNDGETIDHHIGDGTTQRRGRRPKEREASESNCDAMKSVRYRSGTYGDDEVLVRLFDSKVFGSEWVFLLHDFCVDQFFTNSRSKGLDRRHRGVLFFTVFKSQNYLETFGFLLKRSVLRVSFHRYLNLTLPFLTHHFSRPFLKFADSTLRTGSATELSTEDRDSGQAAPHVDELEGNGGETIDHHIGDGTTQRRGRRPKEREASESNCDAMKSVRYRSGTYGDDEVLVRLFDSKVFGSEWVFLLRDFCIDQFFMNSRSKGLDRRHRGVLFFTVFKSQNYLETFGFLLKRSVLRVSFHR</sequence>
<dbReference type="Proteomes" id="UP000734854">
    <property type="component" value="Unassembled WGS sequence"/>
</dbReference>
<protein>
    <submittedName>
        <fullName evidence="2">Uncharacterized protein</fullName>
    </submittedName>
</protein>
<dbReference type="AlphaFoldDB" id="A0A8J5H547"/>
<reference evidence="2 3" key="1">
    <citation type="submission" date="2020-08" db="EMBL/GenBank/DDBJ databases">
        <title>Plant Genome Project.</title>
        <authorList>
            <person name="Zhang R.-G."/>
        </authorList>
    </citation>
    <scope>NUCLEOTIDE SEQUENCE [LARGE SCALE GENOMIC DNA]</scope>
    <source>
        <tissue evidence="2">Rhizome</tissue>
    </source>
</reference>
<evidence type="ECO:0000313" key="3">
    <source>
        <dbReference type="Proteomes" id="UP000734854"/>
    </source>
</evidence>
<dbReference type="EMBL" id="JACMSC010000006">
    <property type="protein sequence ID" value="KAG6518933.1"/>
    <property type="molecule type" value="Genomic_DNA"/>
</dbReference>
<comment type="caution">
    <text evidence="2">The sequence shown here is derived from an EMBL/GenBank/DDBJ whole genome shotgun (WGS) entry which is preliminary data.</text>
</comment>
<accession>A0A8J5H547</accession>